<evidence type="ECO:0000256" key="1">
    <source>
        <dbReference type="ARBA" id="ARBA00022737"/>
    </source>
</evidence>
<organism evidence="6 7">
    <name type="scientific">Elasticomyces elasticus</name>
    <dbReference type="NCBI Taxonomy" id="574655"/>
    <lineage>
        <taxon>Eukaryota</taxon>
        <taxon>Fungi</taxon>
        <taxon>Dikarya</taxon>
        <taxon>Ascomycota</taxon>
        <taxon>Pezizomycotina</taxon>
        <taxon>Dothideomycetes</taxon>
        <taxon>Dothideomycetidae</taxon>
        <taxon>Mycosphaerellales</taxon>
        <taxon>Teratosphaeriaceae</taxon>
        <taxon>Elasticomyces</taxon>
    </lineage>
</organism>
<evidence type="ECO:0000256" key="2">
    <source>
        <dbReference type="ARBA" id="ARBA00023043"/>
    </source>
</evidence>
<dbReference type="Pfam" id="PF06985">
    <property type="entry name" value="HET"/>
    <property type="match status" value="1"/>
</dbReference>
<dbReference type="PANTHER" id="PTHR24171:SF10">
    <property type="entry name" value="ANKYRIN REPEAT DOMAIN-CONTAINING PROTEIN 29-LIKE"/>
    <property type="match status" value="1"/>
</dbReference>
<sequence length="912" mass="98637">MFITEGAFFAHLGSLHPDLTADDVQALLDMSLTVREDTREYCPLCFIPVVRLARGQNLLKHNANHMERLACFALPRDVGLDGDLEDDESLKNQFDSSDRSDGSRLMSDYDTASEQSEADAPPLYRESWEDSAHRVRALLEAGADLNAQGGKYGNALQAASYKGHTKIVETLLEYRANVNAQGGHFGNALQAASYKGYTDIVEALLESGADVNAQGGHFGSALQATSYKGHKSVVNLLLSHGANVDARGGEFDSALQAAAAQGHEDVVQTLLERGADVNLHGSVLGSALQVASYKGHKAVARLLLDRGADVHVQGGLFHTALQAAAQHGHTAIVQLLLDQGADVNTQGGELGCALQAAASQGHSAIVQLLIDCGAEINIQGGKLGCALQAACLQDNEAIIRLLLDRGADVNPQGGDFGSPLQAASVRGDETVVRLLLDSGADVNWQGGENKSALQTASAAGHERIVRILLDRGAVDVDFKGVHGGAYRAALDAGYDNIAQLLQLHQPLATADRPIVLDLLSANRPLWLLHTETMTLVESPADTPYAILSHTWSEEEPQFHEVRRGRKAKYTLMEGWSKIVRACKQAFRDGLQYLWADACCIDKRSSVESSEAIHSMFDYYRGAAVCYVHMTDVTMNTTTAAGIPSAFSKSRWHTRGWTLQELLAPRSVHFYDCTWTFIGTLSHLADIVAKVTEIPGPMLRHETALQGYSIAQRLSWAANRQTKQPEDRSYALLGIFGVHMPLIYGEGRTNAFLRLQEKLLLKGDDLSVLAWAPGAEDEERPRLLATSLADFRDCGGVLATKAVVGTFEIIRTISSLKIPEAADEIVYVSLHCRIAATGNNTALQPGKPVPLRLQEVWLVTHRALDGDETSMTLKVGSSTPDTRPGMRRRLAIGPVAGVRETVQATIEGFPKPR</sequence>
<feature type="repeat" description="ANK" evidence="3">
    <location>
        <begin position="286"/>
        <end position="315"/>
    </location>
</feature>
<reference evidence="6" key="1">
    <citation type="submission" date="2023-08" db="EMBL/GenBank/DDBJ databases">
        <title>Black Yeasts Isolated from many extreme environments.</title>
        <authorList>
            <person name="Coleine C."/>
            <person name="Stajich J.E."/>
            <person name="Selbmann L."/>
        </authorList>
    </citation>
    <scope>NUCLEOTIDE SEQUENCE</scope>
    <source>
        <strain evidence="6">CCFEE 5810</strain>
    </source>
</reference>
<gene>
    <name evidence="6" type="ORF">LTR97_009158</name>
</gene>
<evidence type="ECO:0000313" key="7">
    <source>
        <dbReference type="Proteomes" id="UP001310594"/>
    </source>
</evidence>
<feature type="repeat" description="ANK" evidence="3">
    <location>
        <begin position="349"/>
        <end position="381"/>
    </location>
</feature>
<feature type="repeat" description="ANK" evidence="3">
    <location>
        <begin position="184"/>
        <end position="216"/>
    </location>
</feature>
<accession>A0AAN7VN61</accession>
<keyword evidence="1" id="KW-0677">Repeat</keyword>
<proteinExistence type="predicted"/>
<dbReference type="Pfam" id="PF00023">
    <property type="entry name" value="Ank"/>
    <property type="match status" value="1"/>
</dbReference>
<feature type="repeat" description="ANK" evidence="3">
    <location>
        <begin position="217"/>
        <end position="249"/>
    </location>
</feature>
<feature type="repeat" description="ANK" evidence="3">
    <location>
        <begin position="448"/>
        <end position="473"/>
    </location>
</feature>
<evidence type="ECO:0000256" key="4">
    <source>
        <dbReference type="SAM" id="MobiDB-lite"/>
    </source>
</evidence>
<feature type="region of interest" description="Disordered" evidence="4">
    <location>
        <begin position="91"/>
        <end position="122"/>
    </location>
</feature>
<dbReference type="PROSITE" id="PS50297">
    <property type="entry name" value="ANK_REP_REGION"/>
    <property type="match status" value="6"/>
</dbReference>
<name>A0AAN7VN61_9PEZI</name>
<feature type="repeat" description="ANK" evidence="3">
    <location>
        <begin position="151"/>
        <end position="183"/>
    </location>
</feature>
<dbReference type="AlphaFoldDB" id="A0AAN7VN61"/>
<feature type="repeat" description="ANK" evidence="3">
    <location>
        <begin position="250"/>
        <end position="282"/>
    </location>
</feature>
<comment type="caution">
    <text evidence="6">The sequence shown here is derived from an EMBL/GenBank/DDBJ whole genome shotgun (WGS) entry which is preliminary data.</text>
</comment>
<feature type="repeat" description="ANK" evidence="3">
    <location>
        <begin position="316"/>
        <end position="348"/>
    </location>
</feature>
<dbReference type="InterPro" id="IPR036770">
    <property type="entry name" value="Ankyrin_rpt-contain_sf"/>
</dbReference>
<dbReference type="SMART" id="SM00248">
    <property type="entry name" value="ANK"/>
    <property type="match status" value="11"/>
</dbReference>
<dbReference type="Pfam" id="PF12796">
    <property type="entry name" value="Ank_2"/>
    <property type="match status" value="4"/>
</dbReference>
<evidence type="ECO:0000313" key="6">
    <source>
        <dbReference type="EMBL" id="KAK5694568.1"/>
    </source>
</evidence>
<dbReference type="PANTHER" id="PTHR24171">
    <property type="entry name" value="ANKYRIN REPEAT DOMAIN-CONTAINING PROTEIN 39-RELATED"/>
    <property type="match status" value="1"/>
</dbReference>
<keyword evidence="2 3" id="KW-0040">ANK repeat</keyword>
<dbReference type="SUPFAM" id="SSF48403">
    <property type="entry name" value="Ankyrin repeat"/>
    <property type="match status" value="1"/>
</dbReference>
<dbReference type="Gene3D" id="1.25.40.20">
    <property type="entry name" value="Ankyrin repeat-containing domain"/>
    <property type="match status" value="3"/>
</dbReference>
<dbReference type="PROSITE" id="PS50088">
    <property type="entry name" value="ANK_REPEAT"/>
    <property type="match status" value="9"/>
</dbReference>
<dbReference type="EMBL" id="JAVRQU010000015">
    <property type="protein sequence ID" value="KAK5694568.1"/>
    <property type="molecule type" value="Genomic_DNA"/>
</dbReference>
<dbReference type="InterPro" id="IPR002110">
    <property type="entry name" value="Ankyrin_rpt"/>
</dbReference>
<dbReference type="Proteomes" id="UP001310594">
    <property type="component" value="Unassembled WGS sequence"/>
</dbReference>
<dbReference type="InterPro" id="IPR010730">
    <property type="entry name" value="HET"/>
</dbReference>
<evidence type="ECO:0000259" key="5">
    <source>
        <dbReference type="Pfam" id="PF06985"/>
    </source>
</evidence>
<feature type="domain" description="Heterokaryon incompatibility" evidence="5">
    <location>
        <begin position="544"/>
        <end position="634"/>
    </location>
</feature>
<feature type="repeat" description="ANK" evidence="3">
    <location>
        <begin position="415"/>
        <end position="447"/>
    </location>
</feature>
<protein>
    <recommendedName>
        <fullName evidence="5">Heterokaryon incompatibility domain-containing protein</fullName>
    </recommendedName>
</protein>
<evidence type="ECO:0000256" key="3">
    <source>
        <dbReference type="PROSITE-ProRule" id="PRU00023"/>
    </source>
</evidence>